<dbReference type="EMBL" id="CSUW01000003">
    <property type="protein sequence ID" value="CPT18489.1"/>
    <property type="molecule type" value="Genomic_DNA"/>
</dbReference>
<feature type="transmembrane region" description="Helical" evidence="7">
    <location>
        <begin position="190"/>
        <end position="212"/>
    </location>
</feature>
<dbReference type="Gene3D" id="3.10.20.90">
    <property type="entry name" value="Phosphatidylinositol 3-kinase Catalytic Subunit, Chain A, domain 1"/>
    <property type="match status" value="1"/>
</dbReference>
<evidence type="ECO:0000256" key="3">
    <source>
        <dbReference type="ARBA" id="ARBA00022475"/>
    </source>
</evidence>
<evidence type="ECO:0000259" key="8">
    <source>
        <dbReference type="Pfam" id="PF19053"/>
    </source>
</evidence>
<feature type="transmembrane region" description="Helical" evidence="7">
    <location>
        <begin position="421"/>
        <end position="442"/>
    </location>
</feature>
<evidence type="ECO:0000313" key="9">
    <source>
        <dbReference type="EMBL" id="CPT18489.1"/>
    </source>
</evidence>
<feature type="domain" description="EccD-like transmembrane" evidence="8">
    <location>
        <begin position="134"/>
        <end position="508"/>
    </location>
</feature>
<comment type="similarity">
    <text evidence="2">Belongs to the EccD/Snm4 family.</text>
</comment>
<reference evidence="10 13" key="2">
    <citation type="submission" date="2015-03" db="EMBL/GenBank/DDBJ databases">
        <authorList>
            <person name="Murphy D."/>
        </authorList>
    </citation>
    <scope>NUCLEOTIDE SEQUENCE [LARGE SCALE GENOMIC DNA]</scope>
    <source>
        <strain evidence="10 13">PAP088</strain>
    </source>
</reference>
<evidence type="ECO:0000256" key="7">
    <source>
        <dbReference type="SAM" id="Phobius"/>
    </source>
</evidence>
<name>A0A0U0WXY4_9MYCO</name>
<evidence type="ECO:0000256" key="6">
    <source>
        <dbReference type="ARBA" id="ARBA00023136"/>
    </source>
</evidence>
<dbReference type="Proteomes" id="UP000284557">
    <property type="component" value="Unassembled WGS sequence"/>
</dbReference>
<evidence type="ECO:0000313" key="12">
    <source>
        <dbReference type="Proteomes" id="UP000038487"/>
    </source>
</evidence>
<reference evidence="11 14" key="3">
    <citation type="submission" date="2018-08" db="EMBL/GenBank/DDBJ databases">
        <title>Linezolid Resistance in Mycobacterium abscessus: MIC Distribution and Comprehensive Investigation of Resistance Mechanisms.</title>
        <authorList>
            <person name="Ye M."/>
            <person name="Xu L."/>
            <person name="Zou Y."/>
            <person name="Li B."/>
            <person name="Guo Q."/>
            <person name="Zhang Y."/>
            <person name="Zhan M."/>
            <person name="Xu B."/>
            <person name="Yu F."/>
            <person name="Zhang Z."/>
            <person name="Chu H."/>
        </authorList>
    </citation>
    <scope>NUCLEOTIDE SEQUENCE [LARGE SCALE GENOMIC DNA]</scope>
    <source>
        <strain evidence="11 14">G143</strain>
    </source>
</reference>
<dbReference type="PIRSF" id="PIRSF017804">
    <property type="entry name" value="Secretion_EccD1"/>
    <property type="match status" value="1"/>
</dbReference>
<evidence type="ECO:0000313" key="11">
    <source>
        <dbReference type="EMBL" id="RIT43948.1"/>
    </source>
</evidence>
<comment type="subcellular location">
    <subcellularLocation>
        <location evidence="1">Cell membrane</location>
        <topology evidence="1">Multi-pass membrane protein</topology>
    </subcellularLocation>
</comment>
<dbReference type="Pfam" id="PF08817">
    <property type="entry name" value="YukD"/>
    <property type="match status" value="1"/>
</dbReference>
<keyword evidence="5 7" id="KW-1133">Transmembrane helix</keyword>
<feature type="transmembrane region" description="Helical" evidence="7">
    <location>
        <begin position="482"/>
        <end position="505"/>
    </location>
</feature>
<evidence type="ECO:0000313" key="13">
    <source>
        <dbReference type="Proteomes" id="UP000045782"/>
    </source>
</evidence>
<proteinExistence type="inferred from homology"/>
<feature type="transmembrane region" description="Helical" evidence="7">
    <location>
        <begin position="163"/>
        <end position="183"/>
    </location>
</feature>
<dbReference type="PATRIC" id="fig|36809.44.peg.3636"/>
<accession>A0A0U0WXY4</accession>
<keyword evidence="3" id="KW-1003">Cell membrane</keyword>
<dbReference type="Pfam" id="PF19053">
    <property type="entry name" value="EccD"/>
    <property type="match status" value="1"/>
</dbReference>
<dbReference type="EMBL" id="QXBN01000001">
    <property type="protein sequence ID" value="RIT43948.1"/>
    <property type="molecule type" value="Genomic_DNA"/>
</dbReference>
<protein>
    <submittedName>
        <fullName evidence="10">ESX-4 secretion system protein eccD4</fullName>
    </submittedName>
    <submittedName>
        <fullName evidence="11">Type VII secretion integral membrane protein EccD</fullName>
    </submittedName>
</protein>
<dbReference type="InterPro" id="IPR044049">
    <property type="entry name" value="EccD_transm"/>
</dbReference>
<dbReference type="NCBIfam" id="TIGR03920">
    <property type="entry name" value="T7SS_EccD"/>
    <property type="match status" value="1"/>
</dbReference>
<dbReference type="Proteomes" id="UP000045782">
    <property type="component" value="Unassembled WGS sequence"/>
</dbReference>
<dbReference type="InterPro" id="IPR024962">
    <property type="entry name" value="YukD-like"/>
</dbReference>
<keyword evidence="4 7" id="KW-0812">Transmembrane</keyword>
<feature type="transmembrane region" description="Helical" evidence="7">
    <location>
        <begin position="136"/>
        <end position="157"/>
    </location>
</feature>
<feature type="transmembrane region" description="Helical" evidence="7">
    <location>
        <begin position="448"/>
        <end position="470"/>
    </location>
</feature>
<evidence type="ECO:0000313" key="14">
    <source>
        <dbReference type="Proteomes" id="UP000284557"/>
    </source>
</evidence>
<feature type="transmembrane region" description="Helical" evidence="7">
    <location>
        <begin position="390"/>
        <end position="409"/>
    </location>
</feature>
<dbReference type="AlphaFoldDB" id="A0A0U0WXY4"/>
<evidence type="ECO:0000256" key="4">
    <source>
        <dbReference type="ARBA" id="ARBA00022692"/>
    </source>
</evidence>
<feature type="transmembrane region" description="Helical" evidence="7">
    <location>
        <begin position="243"/>
        <end position="264"/>
    </location>
</feature>
<gene>
    <name evidence="10" type="primary">eccD4_1</name>
    <name evidence="11" type="synonym">eccD</name>
    <name evidence="9" type="synonym">eccD4</name>
    <name evidence="11" type="ORF">D2E76_02605</name>
    <name evidence="9" type="ORF">ERS075527_01582</name>
    <name evidence="10" type="ORF">ERS075579_01424</name>
</gene>
<evidence type="ECO:0000256" key="1">
    <source>
        <dbReference type="ARBA" id="ARBA00004651"/>
    </source>
</evidence>
<keyword evidence="6 7" id="KW-0472">Membrane</keyword>
<dbReference type="GeneID" id="93380696"/>
<dbReference type="GO" id="GO:0005886">
    <property type="term" value="C:plasma membrane"/>
    <property type="evidence" value="ECO:0007669"/>
    <property type="project" value="UniProtKB-SubCell"/>
</dbReference>
<evidence type="ECO:0000256" key="5">
    <source>
        <dbReference type="ARBA" id="ARBA00022989"/>
    </source>
</evidence>
<dbReference type="EMBL" id="CSWP01000002">
    <property type="protein sequence ID" value="CPV42767.1"/>
    <property type="molecule type" value="Genomic_DNA"/>
</dbReference>
<dbReference type="RefSeq" id="WP_005055988.1">
    <property type="nucleotide sequence ID" value="NZ_CM125927.1"/>
</dbReference>
<feature type="transmembrane region" description="Helical" evidence="7">
    <location>
        <begin position="356"/>
        <end position="378"/>
    </location>
</feature>
<feature type="transmembrane region" description="Helical" evidence="7">
    <location>
        <begin position="270"/>
        <end position="287"/>
    </location>
</feature>
<dbReference type="InterPro" id="IPR006707">
    <property type="entry name" value="T7SS_EccD"/>
</dbReference>
<organism evidence="10 13">
    <name type="scientific">Mycobacteroides abscessus</name>
    <dbReference type="NCBI Taxonomy" id="36809"/>
    <lineage>
        <taxon>Bacteria</taxon>
        <taxon>Bacillati</taxon>
        <taxon>Actinomycetota</taxon>
        <taxon>Actinomycetes</taxon>
        <taxon>Mycobacteriales</taxon>
        <taxon>Mycobacteriaceae</taxon>
        <taxon>Mycobacteroides</taxon>
    </lineage>
</organism>
<reference evidence="9 12" key="1">
    <citation type="submission" date="2015-03" db="EMBL/GenBank/DDBJ databases">
        <authorList>
            <consortium name="Pathogen Informatics"/>
            <person name="Murphy D."/>
        </authorList>
    </citation>
    <scope>NUCLEOTIDE SEQUENCE [LARGE SCALE GENOMIC DNA]</scope>
    <source>
        <strain evidence="9 12">PAP036</strain>
    </source>
</reference>
<evidence type="ECO:0000256" key="2">
    <source>
        <dbReference type="ARBA" id="ARBA00006162"/>
    </source>
</evidence>
<sequence>MTHAQSGAEQRSAVLELCRVSIQAERTQVDLALPTSVPLALLVGSIVDIINQHVGVPELTSPEDAVETHWRLSRPGQPPLQMSSTLGELEVRDGDLLILTRSDVAAPDPLFDDVFLAVSTFRTVSAHPWSRNAARILGASVCGLSALLGATALLRAGATNPGLLLPIIAVAIALVAMTAAVFANRVYDDSLASVMLSHCAVGFSAVAGALFVPGKYGAPHAMLALMVAMVVSILAMRATGTGTTSLVAVASASFLGFAAALGYVLFEPPIYSLGAVLGSVGICAVALSPRVAMVLARLPLPPVPTQGAPSRPEHSTAPIEAIEGLDGLDTEGDDVEDATALPPLPDLREKALRAHAVLTGLVCGTSAVTAVGAMLAALTFSGAGGHHPTGAHRLSGVVLAGLIALAMMLRARSHADLAQTVAINLGGIAIPAAAFAFVAVAYPTAAVFTTVLAAIAAGSAIALGFLVSARKYSPVARRTVEIIEYIALSLIVPIAVWVCGVYSAVRGLNLP</sequence>
<evidence type="ECO:0000313" key="10">
    <source>
        <dbReference type="EMBL" id="CPV42767.1"/>
    </source>
</evidence>
<dbReference type="OMA" id="VTPFWGR"/>
<dbReference type="Proteomes" id="UP000038487">
    <property type="component" value="Unassembled WGS sequence"/>
</dbReference>
<feature type="transmembrane region" description="Helical" evidence="7">
    <location>
        <begin position="218"/>
        <end position="236"/>
    </location>
</feature>